<dbReference type="AlphaFoldDB" id="H3GF86"/>
<evidence type="ECO:0000313" key="2">
    <source>
        <dbReference type="Proteomes" id="UP000005238"/>
    </source>
</evidence>
<dbReference type="eggNOG" id="ENOG502RRVZ">
    <property type="taxonomic scope" value="Eukaryota"/>
</dbReference>
<protein>
    <submittedName>
        <fullName evidence="1">Uncharacterized protein</fullName>
    </submittedName>
</protein>
<dbReference type="Proteomes" id="UP000005238">
    <property type="component" value="Unassembled WGS sequence"/>
</dbReference>
<dbReference type="VEuPathDB" id="FungiDB:KRP23_1735"/>
<evidence type="ECO:0000313" key="1">
    <source>
        <dbReference type="EnsemblProtists" id="Phyra74349"/>
    </source>
</evidence>
<sequence>MADKTYFEQRWGFLAAWCRPLAQKLLYVGFQCEGSGRDDDRQWVTSNPRLQVTLPSRRAFQQDEALYLQELIKIRESLALLAAVARVDHAAWKFLLDAHCHVNWWREGEENFPELLPATFVVKFDNARADIVKFCNLEKSSDGFLEAMKMVAERGGGMGQGLDIPIRVAHDRGTMEFTAEDFEKKLLKGLSGVARAEKVVRERSQRDNGRVDKETITCRFVLEPMVADIQDVKSVKKTAEIMERLLINDVWFSLVSVQVASEAARNDPESIIGFRQLMIAAFDATRRDFKQSNTRYLSNTGRSSPLQLGSLVLHPQMPLGEKEMEALFSALVLNQTTQKLSMWMYSGYYNDDTKIQSWWKWLAYGCFSKRARACSALQSLELSQIGSLSVKEVEAFLAILDSDRPEELLYDCPRGLVDISDATLKAGAQVQYDIQDGGEPHSVTFTSCRFVLRTFSDDGRSEWVNVLVPGFGRCLVRRSELVFQPVQELKLNRPSLTALTLRLNEGASTDGLPRLLAAIGSSLELLTIENPGNVVDVSVIIRCCPNLEVLSLKSGLVEDLQLHVGTRNSPISTLRLDWNNVEALARSLSDMNNPLVKCVRQLKVRLVIANEADERGYQPEEVIRSLDALLQMLAVNKSLQYLDVRVSNEYQRYLSSFRGYHHELINAGLDVESKIAFLSVLDQESAVDANAKKTCTASRIRRRLWRFDQNVLSSIFAFAARRVPRRVCFHG</sequence>
<dbReference type="InParanoid" id="H3GF86"/>
<dbReference type="EnsemblProtists" id="Phyra74349">
    <property type="protein sequence ID" value="Phyra74349"/>
    <property type="gene ID" value="Phyra74349"/>
</dbReference>
<dbReference type="SUPFAM" id="SSF52047">
    <property type="entry name" value="RNI-like"/>
    <property type="match status" value="1"/>
</dbReference>
<dbReference type="OrthoDB" id="90571at2759"/>
<dbReference type="EMBL" id="DS566004">
    <property type="status" value="NOT_ANNOTATED_CDS"/>
    <property type="molecule type" value="Genomic_DNA"/>
</dbReference>
<proteinExistence type="predicted"/>
<dbReference type="GeneID" id="94222210"/>
<dbReference type="Gene3D" id="3.80.10.10">
    <property type="entry name" value="Ribonuclease Inhibitor"/>
    <property type="match status" value="1"/>
</dbReference>
<name>H3GF86_PHYRM</name>
<accession>H3GF86</accession>
<dbReference type="InterPro" id="IPR032675">
    <property type="entry name" value="LRR_dom_sf"/>
</dbReference>
<dbReference type="OMA" id="HEVIGHK"/>
<reference evidence="2" key="1">
    <citation type="journal article" date="2006" name="Science">
        <title>Phytophthora genome sequences uncover evolutionary origins and mechanisms of pathogenesis.</title>
        <authorList>
            <person name="Tyler B.M."/>
            <person name="Tripathy S."/>
            <person name="Zhang X."/>
            <person name="Dehal P."/>
            <person name="Jiang R.H."/>
            <person name="Aerts A."/>
            <person name="Arredondo F.D."/>
            <person name="Baxter L."/>
            <person name="Bensasson D."/>
            <person name="Beynon J.L."/>
            <person name="Chapman J."/>
            <person name="Damasceno C.M."/>
            <person name="Dorrance A.E."/>
            <person name="Dou D."/>
            <person name="Dickerman A.W."/>
            <person name="Dubchak I.L."/>
            <person name="Garbelotto M."/>
            <person name="Gijzen M."/>
            <person name="Gordon S.G."/>
            <person name="Govers F."/>
            <person name="Grunwald N.J."/>
            <person name="Huang W."/>
            <person name="Ivors K.L."/>
            <person name="Jones R.W."/>
            <person name="Kamoun S."/>
            <person name="Krampis K."/>
            <person name="Lamour K.H."/>
            <person name="Lee M.K."/>
            <person name="McDonald W.H."/>
            <person name="Medina M."/>
            <person name="Meijer H.J."/>
            <person name="Nordberg E.K."/>
            <person name="Maclean D.J."/>
            <person name="Ospina-Giraldo M.D."/>
            <person name="Morris P.F."/>
            <person name="Phuntumart V."/>
            <person name="Putnam N.H."/>
            <person name="Rash S."/>
            <person name="Rose J.K."/>
            <person name="Sakihama Y."/>
            <person name="Salamov A.A."/>
            <person name="Savidor A."/>
            <person name="Scheuring C.F."/>
            <person name="Smith B.M."/>
            <person name="Sobral B.W."/>
            <person name="Terry A."/>
            <person name="Torto-Alalibo T.A."/>
            <person name="Win J."/>
            <person name="Xu Z."/>
            <person name="Zhang H."/>
            <person name="Grigoriev I.V."/>
            <person name="Rokhsar D.S."/>
            <person name="Boore J.L."/>
        </authorList>
    </citation>
    <scope>NUCLEOTIDE SEQUENCE [LARGE SCALE GENOMIC DNA]</scope>
    <source>
        <strain evidence="2">Pr102</strain>
    </source>
</reference>
<dbReference type="RefSeq" id="XP_067749068.1">
    <property type="nucleotide sequence ID" value="XM_067886392.1"/>
</dbReference>
<organism evidence="1 2">
    <name type="scientific">Phytophthora ramorum</name>
    <name type="common">Sudden oak death agent</name>
    <dbReference type="NCBI Taxonomy" id="164328"/>
    <lineage>
        <taxon>Eukaryota</taxon>
        <taxon>Sar</taxon>
        <taxon>Stramenopiles</taxon>
        <taxon>Oomycota</taxon>
        <taxon>Peronosporomycetes</taxon>
        <taxon>Peronosporales</taxon>
        <taxon>Peronosporaceae</taxon>
        <taxon>Phytophthora</taxon>
    </lineage>
</organism>
<dbReference type="HOGENOM" id="CLU_013142_0_0_1"/>
<keyword evidence="2" id="KW-1185">Reference proteome</keyword>
<dbReference type="VEuPathDB" id="FungiDB:KRP22_11296"/>
<reference evidence="1" key="2">
    <citation type="submission" date="2015-06" db="UniProtKB">
        <authorList>
            <consortium name="EnsemblProtists"/>
        </authorList>
    </citation>
    <scope>IDENTIFICATION</scope>
    <source>
        <strain evidence="1">Pr102</strain>
    </source>
</reference>